<feature type="compositionally biased region" description="Polar residues" evidence="1">
    <location>
        <begin position="160"/>
        <end position="172"/>
    </location>
</feature>
<dbReference type="Proteomes" id="UP000266841">
    <property type="component" value="Unassembled WGS sequence"/>
</dbReference>
<sequence length="210" mass="23291">MCPRPDFDALHESATAVARNLTDFTLSSFDHRGRGSTLLRGPTIEIIGRGMYRPIIPPISPRLSRLSFLEGFLSSFRAKTRLVDGFRVETNPPRNQVSSAAHRDIKRRAMTLFYDSHGLNAPGILLMHFDFAPQSQKLPLGVLLYALLASLKSLAVPPRFSSTSKNTTTPSVRNGEGRSPICPEPRLRLHIRAARGPHRPARKPTSLAFT</sequence>
<evidence type="ECO:0000313" key="2">
    <source>
        <dbReference type="EMBL" id="EJK59315.1"/>
    </source>
</evidence>
<evidence type="ECO:0000313" key="3">
    <source>
        <dbReference type="Proteomes" id="UP000266841"/>
    </source>
</evidence>
<name>K0S267_THAOC</name>
<evidence type="ECO:0000256" key="1">
    <source>
        <dbReference type="SAM" id="MobiDB-lite"/>
    </source>
</evidence>
<feature type="region of interest" description="Disordered" evidence="1">
    <location>
        <begin position="158"/>
        <end position="183"/>
    </location>
</feature>
<comment type="caution">
    <text evidence="2">The sequence shown here is derived from an EMBL/GenBank/DDBJ whole genome shotgun (WGS) entry which is preliminary data.</text>
</comment>
<reference evidence="2 3" key="1">
    <citation type="journal article" date="2012" name="Genome Biol.">
        <title>Genome and low-iron response of an oceanic diatom adapted to chronic iron limitation.</title>
        <authorList>
            <person name="Lommer M."/>
            <person name="Specht M."/>
            <person name="Roy A.S."/>
            <person name="Kraemer L."/>
            <person name="Andreson R."/>
            <person name="Gutowska M.A."/>
            <person name="Wolf J."/>
            <person name="Bergner S.V."/>
            <person name="Schilhabel M.B."/>
            <person name="Klostermeier U.C."/>
            <person name="Beiko R.G."/>
            <person name="Rosenstiel P."/>
            <person name="Hippler M."/>
            <person name="Laroche J."/>
        </authorList>
    </citation>
    <scope>NUCLEOTIDE SEQUENCE [LARGE SCALE GENOMIC DNA]</scope>
    <source>
        <strain evidence="2 3">CCMP1005</strain>
    </source>
</reference>
<accession>K0S267</accession>
<protein>
    <submittedName>
        <fullName evidence="2">Uncharacterized protein</fullName>
    </submittedName>
</protein>
<organism evidence="2 3">
    <name type="scientific">Thalassiosira oceanica</name>
    <name type="common">Marine diatom</name>
    <dbReference type="NCBI Taxonomy" id="159749"/>
    <lineage>
        <taxon>Eukaryota</taxon>
        <taxon>Sar</taxon>
        <taxon>Stramenopiles</taxon>
        <taxon>Ochrophyta</taxon>
        <taxon>Bacillariophyta</taxon>
        <taxon>Coscinodiscophyceae</taxon>
        <taxon>Thalassiosirophycidae</taxon>
        <taxon>Thalassiosirales</taxon>
        <taxon>Thalassiosiraceae</taxon>
        <taxon>Thalassiosira</taxon>
    </lineage>
</organism>
<proteinExistence type="predicted"/>
<dbReference type="AlphaFoldDB" id="K0S267"/>
<gene>
    <name evidence="2" type="ORF">THAOC_20480</name>
</gene>
<keyword evidence="3" id="KW-1185">Reference proteome</keyword>
<dbReference type="EMBL" id="AGNL01023132">
    <property type="protein sequence ID" value="EJK59315.1"/>
    <property type="molecule type" value="Genomic_DNA"/>
</dbReference>